<keyword evidence="2" id="KW-1185">Reference proteome</keyword>
<dbReference type="InterPro" id="IPR001753">
    <property type="entry name" value="Enoyl-CoA_hydra/iso"/>
</dbReference>
<dbReference type="EMBL" id="JAGIOA010000001">
    <property type="protein sequence ID" value="MBP2379864.1"/>
    <property type="molecule type" value="Genomic_DNA"/>
</dbReference>
<evidence type="ECO:0000313" key="1">
    <source>
        <dbReference type="EMBL" id="MBP2379864.1"/>
    </source>
</evidence>
<dbReference type="PANTHER" id="PTHR11941:SF54">
    <property type="entry name" value="ENOYL-COA HYDRATASE, MITOCHONDRIAL"/>
    <property type="match status" value="1"/>
</dbReference>
<name>A0ABS4WUI3_9MICO</name>
<dbReference type="Pfam" id="PF00378">
    <property type="entry name" value="ECH_1"/>
    <property type="match status" value="1"/>
</dbReference>
<accession>A0ABS4WUI3</accession>
<dbReference type="RefSeq" id="WP_210098862.1">
    <property type="nucleotide sequence ID" value="NZ_BAAAIO010000002.1"/>
</dbReference>
<dbReference type="SUPFAM" id="SSF52096">
    <property type="entry name" value="ClpP/crotonase"/>
    <property type="match status" value="1"/>
</dbReference>
<organism evidence="1 2">
    <name type="scientific">Microbacterium phyllosphaerae</name>
    <dbReference type="NCBI Taxonomy" id="124798"/>
    <lineage>
        <taxon>Bacteria</taxon>
        <taxon>Bacillati</taxon>
        <taxon>Actinomycetota</taxon>
        <taxon>Actinomycetes</taxon>
        <taxon>Micrococcales</taxon>
        <taxon>Microbacteriaceae</taxon>
        <taxon>Microbacterium</taxon>
    </lineage>
</organism>
<evidence type="ECO:0000313" key="2">
    <source>
        <dbReference type="Proteomes" id="UP000703720"/>
    </source>
</evidence>
<dbReference type="PANTHER" id="PTHR11941">
    <property type="entry name" value="ENOYL-COA HYDRATASE-RELATED"/>
    <property type="match status" value="1"/>
</dbReference>
<dbReference type="Proteomes" id="UP000703720">
    <property type="component" value="Unassembled WGS sequence"/>
</dbReference>
<sequence>MRALRLVAESADRIHIELDRPAVRNAIDEVMVAELHEVCADLERHPRTLILSGASTPERGVFASGADIGVLLGRGRDEALRGYNARIFSRIAELPMPVIAAVDGYAIGGGAELAYAADIRIASDRAVFGNPEAGLGIIAAAGGTWRLPKLVGAPLARQILLAGRRLTAQEALDAHLVASVHAPDELIDAAHGIADRIATQDPLAVQLTKRVLDAPESAHPLVDDLAQAILFESDAKRARMSAFLDRSATKERS</sequence>
<proteinExistence type="predicted"/>
<dbReference type="InterPro" id="IPR029045">
    <property type="entry name" value="ClpP/crotonase-like_dom_sf"/>
</dbReference>
<dbReference type="CDD" id="cd06558">
    <property type="entry name" value="crotonase-like"/>
    <property type="match status" value="1"/>
</dbReference>
<reference evidence="1 2" key="1">
    <citation type="submission" date="2021-03" db="EMBL/GenBank/DDBJ databases">
        <title>Sequencing the genomes of 1000 actinobacteria strains.</title>
        <authorList>
            <person name="Klenk H.-P."/>
        </authorList>
    </citation>
    <scope>NUCLEOTIDE SEQUENCE [LARGE SCALE GENOMIC DNA]</scope>
    <source>
        <strain evidence="1 2">DSM 13468</strain>
    </source>
</reference>
<protein>
    <submittedName>
        <fullName evidence="1">Enoyl-CoA hydratase</fullName>
        <ecNumber evidence="1">4.2.1.17</ecNumber>
    </submittedName>
</protein>
<gene>
    <name evidence="1" type="ORF">JOF42_003359</name>
</gene>
<dbReference type="GO" id="GO:0004300">
    <property type="term" value="F:enoyl-CoA hydratase activity"/>
    <property type="evidence" value="ECO:0007669"/>
    <property type="project" value="UniProtKB-EC"/>
</dbReference>
<dbReference type="Gene3D" id="3.90.226.10">
    <property type="entry name" value="2-enoyl-CoA Hydratase, Chain A, domain 1"/>
    <property type="match status" value="1"/>
</dbReference>
<comment type="caution">
    <text evidence="1">The sequence shown here is derived from an EMBL/GenBank/DDBJ whole genome shotgun (WGS) entry which is preliminary data.</text>
</comment>
<keyword evidence="1" id="KW-0456">Lyase</keyword>
<dbReference type="EC" id="4.2.1.17" evidence="1"/>